<comment type="caution">
    <text evidence="2">The sequence shown here is derived from an EMBL/GenBank/DDBJ whole genome shotgun (WGS) entry which is preliminary data.</text>
</comment>
<dbReference type="Proteomes" id="UP000177419">
    <property type="component" value="Unassembled WGS sequence"/>
</dbReference>
<dbReference type="PANTHER" id="PTHR34387">
    <property type="entry name" value="SLR1258 PROTEIN"/>
    <property type="match status" value="1"/>
</dbReference>
<dbReference type="InterPro" id="IPR052022">
    <property type="entry name" value="26kDa_periplasmic_antigen"/>
</dbReference>
<evidence type="ECO:0000313" key="3">
    <source>
        <dbReference type="Proteomes" id="UP000177419"/>
    </source>
</evidence>
<name>A0A1F8EYB6_9BACT</name>
<dbReference type="Gene3D" id="3.30.70.2970">
    <property type="entry name" value="Protein of unknown function (DUF541), domain 2"/>
    <property type="match status" value="1"/>
</dbReference>
<feature type="transmembrane region" description="Helical" evidence="1">
    <location>
        <begin position="12"/>
        <end position="31"/>
    </location>
</feature>
<accession>A0A1F8EYB6</accession>
<gene>
    <name evidence="2" type="ORF">A2746_00775</name>
</gene>
<proteinExistence type="predicted"/>
<dbReference type="EMBL" id="MGJJ01000004">
    <property type="protein sequence ID" value="OGN05872.1"/>
    <property type="molecule type" value="Genomic_DNA"/>
</dbReference>
<dbReference type="STRING" id="1802669.A2746_00775"/>
<sequence>MIFKIYIMQKYRPLVWTVMAFLIIASLFLLADTNQKINTAATTNTVSFSGEGKVVSMADVAIVNLSIVTEAATSKSAQDNNSKKSKSVVDFLKKQKIDDKDIKTLSYNIYPQYSYPERENPKISGYQVNQTMEVKIRILEEVSGILDGIVSAGVNQVNNLSFEIDEPEKLKSDARKMAIADAKKKARELEKELGIDLGKIINFSESAGGFPTPIYLEAKGGMGGGGDGGPSVPSGENEISVNVYLTYQIK</sequence>
<dbReference type="Pfam" id="PF04402">
    <property type="entry name" value="SIMPL"/>
    <property type="match status" value="1"/>
</dbReference>
<dbReference type="AlphaFoldDB" id="A0A1F8EYB6"/>
<keyword evidence="1" id="KW-0812">Transmembrane</keyword>
<keyword evidence="1" id="KW-1133">Transmembrane helix</keyword>
<organism evidence="2 3">
    <name type="scientific">Candidatus Yanofskybacteria bacterium RIFCSPHIGHO2_01_FULL_44_22</name>
    <dbReference type="NCBI Taxonomy" id="1802669"/>
    <lineage>
        <taxon>Bacteria</taxon>
        <taxon>Candidatus Yanofskyibacteriota</taxon>
    </lineage>
</organism>
<dbReference type="PANTHER" id="PTHR34387:SF1">
    <property type="entry name" value="PERIPLASMIC IMMUNOGENIC PROTEIN"/>
    <property type="match status" value="1"/>
</dbReference>
<dbReference type="Gene3D" id="3.30.110.170">
    <property type="entry name" value="Protein of unknown function (DUF541), domain 1"/>
    <property type="match status" value="1"/>
</dbReference>
<protein>
    <recommendedName>
        <fullName evidence="4">26 kDa periplasmic immunogenic protein</fullName>
    </recommendedName>
</protein>
<evidence type="ECO:0000256" key="1">
    <source>
        <dbReference type="SAM" id="Phobius"/>
    </source>
</evidence>
<reference evidence="2 3" key="1">
    <citation type="journal article" date="2016" name="Nat. Commun.">
        <title>Thousands of microbial genomes shed light on interconnected biogeochemical processes in an aquifer system.</title>
        <authorList>
            <person name="Anantharaman K."/>
            <person name="Brown C.T."/>
            <person name="Hug L.A."/>
            <person name="Sharon I."/>
            <person name="Castelle C.J."/>
            <person name="Probst A.J."/>
            <person name="Thomas B.C."/>
            <person name="Singh A."/>
            <person name="Wilkins M.J."/>
            <person name="Karaoz U."/>
            <person name="Brodie E.L."/>
            <person name="Williams K.H."/>
            <person name="Hubbard S.S."/>
            <person name="Banfield J.F."/>
        </authorList>
    </citation>
    <scope>NUCLEOTIDE SEQUENCE [LARGE SCALE GENOMIC DNA]</scope>
</reference>
<dbReference type="InterPro" id="IPR007497">
    <property type="entry name" value="SIMPL/DUF541"/>
</dbReference>
<keyword evidence="1" id="KW-0472">Membrane</keyword>
<dbReference type="GO" id="GO:0006974">
    <property type="term" value="P:DNA damage response"/>
    <property type="evidence" value="ECO:0007669"/>
    <property type="project" value="TreeGrafter"/>
</dbReference>
<evidence type="ECO:0008006" key="4">
    <source>
        <dbReference type="Google" id="ProtNLM"/>
    </source>
</evidence>
<evidence type="ECO:0000313" key="2">
    <source>
        <dbReference type="EMBL" id="OGN05872.1"/>
    </source>
</evidence>